<evidence type="ECO:0000256" key="1">
    <source>
        <dbReference type="SAM" id="MobiDB-lite"/>
    </source>
</evidence>
<dbReference type="AlphaFoldDB" id="A0A7I4Z179"/>
<name>A0A7I4Z179_HAECO</name>
<protein>
    <submittedName>
        <fullName evidence="3">DUF5641 domain-containing protein</fullName>
    </submittedName>
</protein>
<dbReference type="WBParaSite" id="HCON_00171840-00001">
    <property type="protein sequence ID" value="HCON_00171840-00001"/>
    <property type="gene ID" value="HCON_00171840"/>
</dbReference>
<proteinExistence type="predicted"/>
<reference evidence="3" key="1">
    <citation type="submission" date="2020-12" db="UniProtKB">
        <authorList>
            <consortium name="WormBaseParasite"/>
        </authorList>
    </citation>
    <scope>IDENTIFICATION</scope>
    <source>
        <strain evidence="3">MHco3</strain>
    </source>
</reference>
<evidence type="ECO:0000313" key="3">
    <source>
        <dbReference type="WBParaSite" id="HCON_00171840-00001"/>
    </source>
</evidence>
<keyword evidence="2" id="KW-1185">Reference proteome</keyword>
<sequence>MEYLTSLREQYKNDHFIPRTREPDPLKKGDYVHMNDPNLDRGQWKMGQIVGSRDEFERSVEIRLPSRKVITRPHNLIYKMEIPHTNEVPSSTPPPLSSSSSTHPMITRSKARHYFASLVLMMTCIQLVNTINTRCPEEMNVKKFIIYATSCVSQGIAIARYKTSTKEQFCWFPVTCPHGAIRFKGPDRPNPSLCGERCKCPPWSQFAPS</sequence>
<dbReference type="OrthoDB" id="5867286at2759"/>
<evidence type="ECO:0000313" key="2">
    <source>
        <dbReference type="Proteomes" id="UP000025227"/>
    </source>
</evidence>
<organism evidence="2 3">
    <name type="scientific">Haemonchus contortus</name>
    <name type="common">Barber pole worm</name>
    <dbReference type="NCBI Taxonomy" id="6289"/>
    <lineage>
        <taxon>Eukaryota</taxon>
        <taxon>Metazoa</taxon>
        <taxon>Ecdysozoa</taxon>
        <taxon>Nematoda</taxon>
        <taxon>Chromadorea</taxon>
        <taxon>Rhabditida</taxon>
        <taxon>Rhabditina</taxon>
        <taxon>Rhabditomorpha</taxon>
        <taxon>Strongyloidea</taxon>
        <taxon>Trichostrongylidae</taxon>
        <taxon>Haemonchus</taxon>
    </lineage>
</organism>
<accession>A0A7I4Z179</accession>
<feature type="region of interest" description="Disordered" evidence="1">
    <location>
        <begin position="85"/>
        <end position="104"/>
    </location>
</feature>
<dbReference type="Proteomes" id="UP000025227">
    <property type="component" value="Unplaced"/>
</dbReference>